<keyword evidence="3" id="KW-1185">Reference proteome</keyword>
<name>A0ABU7AU05_9TELE</name>
<evidence type="ECO:0000313" key="3">
    <source>
        <dbReference type="Proteomes" id="UP001345963"/>
    </source>
</evidence>
<reference evidence="2 3" key="1">
    <citation type="submission" date="2021-07" db="EMBL/GenBank/DDBJ databases">
        <authorList>
            <person name="Palmer J.M."/>
        </authorList>
    </citation>
    <scope>NUCLEOTIDE SEQUENCE [LARGE SCALE GENOMIC DNA]</scope>
    <source>
        <strain evidence="2 3">AT_MEX2019</strain>
        <tissue evidence="2">Muscle</tissue>
    </source>
</reference>
<accession>A0ABU7AU05</accession>
<evidence type="ECO:0000256" key="1">
    <source>
        <dbReference type="SAM" id="MobiDB-lite"/>
    </source>
</evidence>
<protein>
    <submittedName>
        <fullName evidence="2">Uncharacterized protein</fullName>
    </submittedName>
</protein>
<comment type="caution">
    <text evidence="2">The sequence shown here is derived from an EMBL/GenBank/DDBJ whole genome shotgun (WGS) entry which is preliminary data.</text>
</comment>
<dbReference type="EMBL" id="JAHUTI010027753">
    <property type="protein sequence ID" value="MED6240885.1"/>
    <property type="molecule type" value="Genomic_DNA"/>
</dbReference>
<sequence length="107" mass="12242">MRNRLSSIHLTAECNEVAEMYNPKRVCVPRYFEACKSKNNSVRLIQGSEAGTPQEDSENASAPVAPQMSNVYTDLVNKRVGLRLHTVKQTERTVLWWTNCWKLFLGK</sequence>
<organism evidence="2 3">
    <name type="scientific">Ataeniobius toweri</name>
    <dbReference type="NCBI Taxonomy" id="208326"/>
    <lineage>
        <taxon>Eukaryota</taxon>
        <taxon>Metazoa</taxon>
        <taxon>Chordata</taxon>
        <taxon>Craniata</taxon>
        <taxon>Vertebrata</taxon>
        <taxon>Euteleostomi</taxon>
        <taxon>Actinopterygii</taxon>
        <taxon>Neopterygii</taxon>
        <taxon>Teleostei</taxon>
        <taxon>Neoteleostei</taxon>
        <taxon>Acanthomorphata</taxon>
        <taxon>Ovalentaria</taxon>
        <taxon>Atherinomorphae</taxon>
        <taxon>Cyprinodontiformes</taxon>
        <taxon>Goodeidae</taxon>
        <taxon>Ataeniobius</taxon>
    </lineage>
</organism>
<feature type="region of interest" description="Disordered" evidence="1">
    <location>
        <begin position="46"/>
        <end position="66"/>
    </location>
</feature>
<dbReference type="Proteomes" id="UP001345963">
    <property type="component" value="Unassembled WGS sequence"/>
</dbReference>
<proteinExistence type="predicted"/>
<gene>
    <name evidence="2" type="ORF">ATANTOWER_030281</name>
</gene>
<evidence type="ECO:0000313" key="2">
    <source>
        <dbReference type="EMBL" id="MED6240885.1"/>
    </source>
</evidence>